<dbReference type="EMBL" id="BSXT01000111">
    <property type="protein sequence ID" value="GMF17816.1"/>
    <property type="molecule type" value="Genomic_DNA"/>
</dbReference>
<feature type="compositionally biased region" description="Basic residues" evidence="1">
    <location>
        <begin position="97"/>
        <end position="120"/>
    </location>
</feature>
<evidence type="ECO:0000256" key="1">
    <source>
        <dbReference type="SAM" id="MobiDB-lite"/>
    </source>
</evidence>
<feature type="region of interest" description="Disordered" evidence="1">
    <location>
        <begin position="40"/>
        <end position="61"/>
    </location>
</feature>
<dbReference type="Proteomes" id="UP001165121">
    <property type="component" value="Unassembled WGS sequence"/>
</dbReference>
<accession>A0A9W6TQL6</accession>
<evidence type="ECO:0000313" key="2">
    <source>
        <dbReference type="EMBL" id="GMF17816.1"/>
    </source>
</evidence>
<evidence type="ECO:0000313" key="3">
    <source>
        <dbReference type="Proteomes" id="UP001165121"/>
    </source>
</evidence>
<comment type="caution">
    <text evidence="2">The sequence shown here is derived from an EMBL/GenBank/DDBJ whole genome shotgun (WGS) entry which is preliminary data.</text>
</comment>
<organism evidence="2 3">
    <name type="scientific">Phytophthora fragariaefolia</name>
    <dbReference type="NCBI Taxonomy" id="1490495"/>
    <lineage>
        <taxon>Eukaryota</taxon>
        <taxon>Sar</taxon>
        <taxon>Stramenopiles</taxon>
        <taxon>Oomycota</taxon>
        <taxon>Peronosporomycetes</taxon>
        <taxon>Peronosporales</taxon>
        <taxon>Peronosporaceae</taxon>
        <taxon>Phytophthora</taxon>
    </lineage>
</organism>
<gene>
    <name evidence="2" type="ORF">Pfra01_000135700</name>
</gene>
<protein>
    <submittedName>
        <fullName evidence="2">Unnamed protein product</fullName>
    </submittedName>
</protein>
<dbReference type="OrthoDB" id="129653at2759"/>
<name>A0A9W6TQL6_9STRA</name>
<reference evidence="2" key="1">
    <citation type="submission" date="2023-04" db="EMBL/GenBank/DDBJ databases">
        <title>Phytophthora fragariaefolia NBRC 109709.</title>
        <authorList>
            <person name="Ichikawa N."/>
            <person name="Sato H."/>
            <person name="Tonouchi N."/>
        </authorList>
    </citation>
    <scope>NUCLEOTIDE SEQUENCE</scope>
    <source>
        <strain evidence="2">NBRC 109709</strain>
    </source>
</reference>
<feature type="compositionally biased region" description="Acidic residues" evidence="1">
    <location>
        <begin position="79"/>
        <end position="92"/>
    </location>
</feature>
<dbReference type="AlphaFoldDB" id="A0A9W6TQL6"/>
<feature type="region of interest" description="Disordered" evidence="1">
    <location>
        <begin position="77"/>
        <end position="131"/>
    </location>
</feature>
<keyword evidence="3" id="KW-1185">Reference proteome</keyword>
<sequence length="161" mass="18144">MVGRRETRHEAETFMAKLEGMSVAERHRLLKEHRAYLTGERATDAQMSGPARVLRPVRPPPLGQSAAYIAALKNRGEYEDSEGNEADEEEWEWEKSKGKKGRAKGKRSVHVAKKPTNSKKKASESENKKDLEAAAVARAVSAATKKKLAHRKERLRLEKEE</sequence>
<proteinExistence type="predicted"/>
<feature type="compositionally biased region" description="Basic and acidic residues" evidence="1">
    <location>
        <begin position="121"/>
        <end position="131"/>
    </location>
</feature>